<dbReference type="Gene3D" id="1.10.287.130">
    <property type="match status" value="1"/>
</dbReference>
<dbReference type="PRINTS" id="PR00344">
    <property type="entry name" value="BCTRLSENSOR"/>
</dbReference>
<feature type="domain" description="PAS" evidence="7">
    <location>
        <begin position="250"/>
        <end position="294"/>
    </location>
</feature>
<dbReference type="CDD" id="cd16922">
    <property type="entry name" value="HATPase_EvgS-ArcB-TorS-like"/>
    <property type="match status" value="1"/>
</dbReference>
<evidence type="ECO:0000256" key="2">
    <source>
        <dbReference type="ARBA" id="ARBA00012438"/>
    </source>
</evidence>
<feature type="domain" description="HTH cro/C1-type" evidence="9">
    <location>
        <begin position="14"/>
        <end position="68"/>
    </location>
</feature>
<evidence type="ECO:0000259" key="8">
    <source>
        <dbReference type="PROSITE" id="PS50113"/>
    </source>
</evidence>
<dbReference type="Gene3D" id="3.30.450.20">
    <property type="entry name" value="PAS domain"/>
    <property type="match status" value="2"/>
</dbReference>
<evidence type="ECO:0000259" key="7">
    <source>
        <dbReference type="PROSITE" id="PS50112"/>
    </source>
</evidence>
<feature type="modified residue" description="4-aspartylphosphate" evidence="4">
    <location>
        <position position="702"/>
    </location>
</feature>
<dbReference type="Gene3D" id="1.10.260.40">
    <property type="entry name" value="lambda repressor-like DNA-binding domains"/>
    <property type="match status" value="1"/>
</dbReference>
<dbReference type="PROSITE" id="PS50109">
    <property type="entry name" value="HIS_KIN"/>
    <property type="match status" value="1"/>
</dbReference>
<evidence type="ECO:0000259" key="9">
    <source>
        <dbReference type="PROSITE" id="PS50943"/>
    </source>
</evidence>
<dbReference type="Pfam" id="PF01381">
    <property type="entry name" value="HTH_3"/>
    <property type="match status" value="1"/>
</dbReference>
<dbReference type="PANTHER" id="PTHR45339:SF5">
    <property type="entry name" value="HISTIDINE KINASE"/>
    <property type="match status" value="1"/>
</dbReference>
<dbReference type="FunFam" id="3.30.565.10:FF:000010">
    <property type="entry name" value="Sensor histidine kinase RcsC"/>
    <property type="match status" value="1"/>
</dbReference>
<dbReference type="InterPro" id="IPR003594">
    <property type="entry name" value="HATPase_dom"/>
</dbReference>
<feature type="domain" description="Histidine kinase" evidence="5">
    <location>
        <begin position="392"/>
        <end position="613"/>
    </location>
</feature>
<dbReference type="InterPro" id="IPR036097">
    <property type="entry name" value="HisK_dim/P_sf"/>
</dbReference>
<dbReference type="InterPro" id="IPR003661">
    <property type="entry name" value="HisK_dim/P_dom"/>
</dbReference>
<dbReference type="PATRIC" id="fig|1121439.3.peg.402"/>
<organism evidence="10 11">
    <name type="scientific">Alkalidesulfovibrio alkalitolerans DSM 16529</name>
    <dbReference type="NCBI Taxonomy" id="1121439"/>
    <lineage>
        <taxon>Bacteria</taxon>
        <taxon>Pseudomonadati</taxon>
        <taxon>Thermodesulfobacteriota</taxon>
        <taxon>Desulfovibrionia</taxon>
        <taxon>Desulfovibrionales</taxon>
        <taxon>Desulfovibrionaceae</taxon>
        <taxon>Alkalidesulfovibrio</taxon>
    </lineage>
</organism>
<dbReference type="SUPFAM" id="SSF47384">
    <property type="entry name" value="Homodimeric domain of signal transducing histidine kinase"/>
    <property type="match status" value="1"/>
</dbReference>
<dbReference type="CDD" id="cd00082">
    <property type="entry name" value="HisKA"/>
    <property type="match status" value="1"/>
</dbReference>
<dbReference type="InterPro" id="IPR005467">
    <property type="entry name" value="His_kinase_dom"/>
</dbReference>
<accession>S7TG14</accession>
<dbReference type="RefSeq" id="WP_020885903.1">
    <property type="nucleotide sequence ID" value="NZ_ATHI01000003.1"/>
</dbReference>
<feature type="domain" description="Response regulatory" evidence="6">
    <location>
        <begin position="653"/>
        <end position="772"/>
    </location>
</feature>
<evidence type="ECO:0000256" key="4">
    <source>
        <dbReference type="PROSITE-ProRule" id="PRU00169"/>
    </source>
</evidence>
<evidence type="ECO:0000259" key="5">
    <source>
        <dbReference type="PROSITE" id="PS50109"/>
    </source>
</evidence>
<dbReference type="PROSITE" id="PS50112">
    <property type="entry name" value="PAS"/>
    <property type="match status" value="1"/>
</dbReference>
<comment type="catalytic activity">
    <reaction evidence="1">
        <text>ATP + protein L-histidine = ADP + protein N-phospho-L-histidine.</text>
        <dbReference type="EC" id="2.7.13.3"/>
    </reaction>
</comment>
<dbReference type="InterPro" id="IPR001387">
    <property type="entry name" value="Cro/C1-type_HTH"/>
</dbReference>
<dbReference type="AlphaFoldDB" id="S7TG14"/>
<dbReference type="InterPro" id="IPR013656">
    <property type="entry name" value="PAS_4"/>
</dbReference>
<dbReference type="CDD" id="cd17546">
    <property type="entry name" value="REC_hyHK_CKI1_RcsC-like"/>
    <property type="match status" value="1"/>
</dbReference>
<reference evidence="10 11" key="1">
    <citation type="journal article" date="2013" name="Genome Announc.">
        <title>Draft genome sequences for three mercury-methylating, sulfate-reducing bacteria.</title>
        <authorList>
            <person name="Brown S.D."/>
            <person name="Hurt R.A.Jr."/>
            <person name="Gilmour C.C."/>
            <person name="Elias D.A."/>
        </authorList>
    </citation>
    <scope>NUCLEOTIDE SEQUENCE [LARGE SCALE GENOMIC DNA]</scope>
    <source>
        <strain evidence="10 11">DSM 16529</strain>
    </source>
</reference>
<keyword evidence="3 4" id="KW-0597">Phosphoprotein</keyword>
<dbReference type="SMART" id="SM00387">
    <property type="entry name" value="HATPase_c"/>
    <property type="match status" value="1"/>
</dbReference>
<dbReference type="EC" id="2.7.13.3" evidence="2"/>
<dbReference type="SMART" id="SM00530">
    <property type="entry name" value="HTH_XRE"/>
    <property type="match status" value="1"/>
</dbReference>
<dbReference type="InterPro" id="IPR000014">
    <property type="entry name" value="PAS"/>
</dbReference>
<dbReference type="InterPro" id="IPR010982">
    <property type="entry name" value="Lambda_DNA-bd_dom_sf"/>
</dbReference>
<dbReference type="PANTHER" id="PTHR45339">
    <property type="entry name" value="HYBRID SIGNAL TRANSDUCTION HISTIDINE KINASE J"/>
    <property type="match status" value="1"/>
</dbReference>
<dbReference type="SMART" id="SM00388">
    <property type="entry name" value="HisKA"/>
    <property type="match status" value="1"/>
</dbReference>
<dbReference type="SMART" id="SM00448">
    <property type="entry name" value="REC"/>
    <property type="match status" value="1"/>
</dbReference>
<dbReference type="Pfam" id="PF02518">
    <property type="entry name" value="HATPase_c"/>
    <property type="match status" value="1"/>
</dbReference>
<dbReference type="Pfam" id="PF00072">
    <property type="entry name" value="Response_reg"/>
    <property type="match status" value="1"/>
</dbReference>
<dbReference type="InterPro" id="IPR004358">
    <property type="entry name" value="Sig_transdc_His_kin-like_C"/>
</dbReference>
<proteinExistence type="predicted"/>
<dbReference type="SUPFAM" id="SSF55874">
    <property type="entry name" value="ATPase domain of HSP90 chaperone/DNA topoisomerase II/histidine kinase"/>
    <property type="match status" value="1"/>
</dbReference>
<dbReference type="NCBIfam" id="TIGR00229">
    <property type="entry name" value="sensory_box"/>
    <property type="match status" value="1"/>
</dbReference>
<dbReference type="CDD" id="cd00130">
    <property type="entry name" value="PAS"/>
    <property type="match status" value="1"/>
</dbReference>
<dbReference type="GO" id="GO:0003677">
    <property type="term" value="F:DNA binding"/>
    <property type="evidence" value="ECO:0007669"/>
    <property type="project" value="InterPro"/>
</dbReference>
<dbReference type="InterPro" id="IPR036890">
    <property type="entry name" value="HATPase_C_sf"/>
</dbReference>
<keyword evidence="11" id="KW-1185">Reference proteome</keyword>
<dbReference type="EMBL" id="ATHI01000003">
    <property type="protein sequence ID" value="EPR35676.1"/>
    <property type="molecule type" value="Genomic_DNA"/>
</dbReference>
<feature type="domain" description="PAC" evidence="8">
    <location>
        <begin position="317"/>
        <end position="374"/>
    </location>
</feature>
<dbReference type="Pfam" id="PF13426">
    <property type="entry name" value="PAS_9"/>
    <property type="match status" value="1"/>
</dbReference>
<sequence>MGSDRDVKAFGQRVRFLRKLEGITQAQLAERAGLSLEHLNKLERGAAAPSFKAICALARALVTEPANLLLFFSGDEQRDETGACAADVDWRKHVSIVGAWAENAQGLSCWTESLARLLGVSAKRIGANGFRIDEFFLPEDRERFRRIQEDIGQGISVAPEILRVRRADGETRLVVIVAEMVAGQGSEPVKTMGCLVDVTEPLHLERALRTTRDVLEHRVCERTEALDKTISKLNTEIVERERAHRSLRETEGRTRVILDALPLLVAQLDTSGRYLFVNKHYATYFGGTPEGIIGAESREIMGTEMFAKAEPFWRKCLDGERAIFEFAHEFPNGSRPVIYGQFIPARDERGRVTSVYTWGMDISERKFAEQALLRAKEEAEAASRAKSEFVASISHEIRNPLGGLLAMLQLAALESGEEERAEYLRSAMSASSDILQVLDDVLDLSRIEAHRLNVRSERFVPSETARAALALVVPEAQVKGLAVRERLSPALDAEFMGDAARLKQIFVNLLGNAVKYTERGEISFEGWVEESPQEGLRLAFSVTDTGPGMSPEVRQIVFEPFERGEQPRRRVLRGTGLGLSIVKRLLDLMSGSIEIESELGRGTTVRVSLPTAAAPARVARERPRASSAPMYAVAAEVPAVFAARGERNVLPLRILFVEDDALARVGLCRLLERRGHVVRPASNGKEALKALCAESFDVVLMDIELPDLDGVEIARRVRGGLTDGSDPSVPIIALSAHALHADREASLGAGMDAHLVKPVQVDQLLAAVDEVLAARGSGLKASVIKAGDPVDPD</sequence>
<protein>
    <recommendedName>
        <fullName evidence="2">histidine kinase</fullName>
        <ecNumber evidence="2">2.7.13.3</ecNumber>
    </recommendedName>
</protein>
<dbReference type="eggNOG" id="COG5002">
    <property type="taxonomic scope" value="Bacteria"/>
</dbReference>
<evidence type="ECO:0000256" key="3">
    <source>
        <dbReference type="ARBA" id="ARBA00022553"/>
    </source>
</evidence>
<dbReference type="CDD" id="cd00093">
    <property type="entry name" value="HTH_XRE"/>
    <property type="match status" value="1"/>
</dbReference>
<dbReference type="Gene3D" id="3.40.50.2300">
    <property type="match status" value="1"/>
</dbReference>
<dbReference type="InterPro" id="IPR000700">
    <property type="entry name" value="PAS-assoc_C"/>
</dbReference>
<gene>
    <name evidence="10" type="ORF">dsat_2017</name>
</gene>
<dbReference type="PROSITE" id="PS50110">
    <property type="entry name" value="RESPONSE_REGULATORY"/>
    <property type="match status" value="1"/>
</dbReference>
<dbReference type="Pfam" id="PF08448">
    <property type="entry name" value="PAS_4"/>
    <property type="match status" value="1"/>
</dbReference>
<dbReference type="PROSITE" id="PS50113">
    <property type="entry name" value="PAC"/>
    <property type="match status" value="1"/>
</dbReference>
<dbReference type="Proteomes" id="UP000014975">
    <property type="component" value="Unassembled WGS sequence"/>
</dbReference>
<dbReference type="STRING" id="1121439.dsat_2017"/>
<dbReference type="InterPro" id="IPR035965">
    <property type="entry name" value="PAS-like_dom_sf"/>
</dbReference>
<dbReference type="GO" id="GO:0000155">
    <property type="term" value="F:phosphorelay sensor kinase activity"/>
    <property type="evidence" value="ECO:0007669"/>
    <property type="project" value="InterPro"/>
</dbReference>
<dbReference type="Gene3D" id="3.30.565.10">
    <property type="entry name" value="Histidine kinase-like ATPase, C-terminal domain"/>
    <property type="match status" value="1"/>
</dbReference>
<dbReference type="Pfam" id="PF00512">
    <property type="entry name" value="HisKA"/>
    <property type="match status" value="1"/>
</dbReference>
<dbReference type="InterPro" id="IPR001789">
    <property type="entry name" value="Sig_transdc_resp-reg_receiver"/>
</dbReference>
<evidence type="ECO:0000313" key="10">
    <source>
        <dbReference type="EMBL" id="EPR35676.1"/>
    </source>
</evidence>
<name>S7TG14_9BACT</name>
<dbReference type="SUPFAM" id="SSF47413">
    <property type="entry name" value="lambda repressor-like DNA-binding domains"/>
    <property type="match status" value="1"/>
</dbReference>
<evidence type="ECO:0000313" key="11">
    <source>
        <dbReference type="Proteomes" id="UP000014975"/>
    </source>
</evidence>
<dbReference type="PROSITE" id="PS50943">
    <property type="entry name" value="HTH_CROC1"/>
    <property type="match status" value="1"/>
</dbReference>
<comment type="caution">
    <text evidence="10">The sequence shown here is derived from an EMBL/GenBank/DDBJ whole genome shotgun (WGS) entry which is preliminary data.</text>
</comment>
<dbReference type="SUPFAM" id="SSF55785">
    <property type="entry name" value="PYP-like sensor domain (PAS domain)"/>
    <property type="match status" value="2"/>
</dbReference>
<dbReference type="InterPro" id="IPR011006">
    <property type="entry name" value="CheY-like_superfamily"/>
</dbReference>
<evidence type="ECO:0000256" key="1">
    <source>
        <dbReference type="ARBA" id="ARBA00000085"/>
    </source>
</evidence>
<dbReference type="OrthoDB" id="5440983at2"/>
<evidence type="ECO:0000259" key="6">
    <source>
        <dbReference type="PROSITE" id="PS50110"/>
    </source>
</evidence>
<dbReference type="SUPFAM" id="SSF52172">
    <property type="entry name" value="CheY-like"/>
    <property type="match status" value="1"/>
</dbReference>